<protein>
    <recommendedName>
        <fullName evidence="5">DUF4184 family protein</fullName>
    </recommendedName>
</protein>
<proteinExistence type="predicted"/>
<comment type="caution">
    <text evidence="3">The sequence shown here is derived from an EMBL/GenBank/DDBJ whole genome shotgun (WGS) entry which is preliminary data.</text>
</comment>
<dbReference type="Pfam" id="PF13803">
    <property type="entry name" value="DUF4184"/>
    <property type="match status" value="1"/>
</dbReference>
<dbReference type="InterPro" id="IPR025238">
    <property type="entry name" value="DUF4184"/>
</dbReference>
<keyword evidence="2" id="KW-1133">Transmembrane helix</keyword>
<keyword evidence="4" id="KW-1185">Reference proteome</keyword>
<evidence type="ECO:0000313" key="4">
    <source>
        <dbReference type="Proteomes" id="UP000614047"/>
    </source>
</evidence>
<feature type="compositionally biased region" description="Pro residues" evidence="1">
    <location>
        <begin position="137"/>
        <end position="150"/>
    </location>
</feature>
<name>A0A931DKC3_9ACTN</name>
<feature type="region of interest" description="Disordered" evidence="1">
    <location>
        <begin position="129"/>
        <end position="157"/>
    </location>
</feature>
<organism evidence="3 4">
    <name type="scientific">Actinomadura viridis</name>
    <dbReference type="NCBI Taxonomy" id="58110"/>
    <lineage>
        <taxon>Bacteria</taxon>
        <taxon>Bacillati</taxon>
        <taxon>Actinomycetota</taxon>
        <taxon>Actinomycetes</taxon>
        <taxon>Streptosporangiales</taxon>
        <taxon>Thermomonosporaceae</taxon>
        <taxon>Actinomadura</taxon>
    </lineage>
</organism>
<dbReference type="Proteomes" id="UP000614047">
    <property type="component" value="Unassembled WGS sequence"/>
</dbReference>
<gene>
    <name evidence="3" type="ORF">IW256_006902</name>
</gene>
<evidence type="ECO:0008006" key="5">
    <source>
        <dbReference type="Google" id="ProtNLM"/>
    </source>
</evidence>
<sequence length="166" mass="18026">MPLTFPSHAAAVMPLKFWRPRWFDGVALVVGSTAPDLPFAVGAPLPTYGHTWAGLLLWGVPLSIVAALLIRRPAPVAAAHLPGWWRDYGVLGQVRHRWYNTVLSAWSGTVTHRLWDEVTHDQPAGTSLGFATLDRPLSPPQPPADLPATPPASDRDCSLIAVPHAR</sequence>
<accession>A0A931DKC3</accession>
<dbReference type="RefSeq" id="WP_197014922.1">
    <property type="nucleotide sequence ID" value="NZ_BAABES010000009.1"/>
</dbReference>
<keyword evidence="2" id="KW-0472">Membrane</keyword>
<feature type="transmembrane region" description="Helical" evidence="2">
    <location>
        <begin position="52"/>
        <end position="70"/>
    </location>
</feature>
<evidence type="ECO:0000256" key="2">
    <source>
        <dbReference type="SAM" id="Phobius"/>
    </source>
</evidence>
<evidence type="ECO:0000313" key="3">
    <source>
        <dbReference type="EMBL" id="MBG6092789.1"/>
    </source>
</evidence>
<evidence type="ECO:0000256" key="1">
    <source>
        <dbReference type="SAM" id="MobiDB-lite"/>
    </source>
</evidence>
<dbReference type="EMBL" id="JADOUA010000001">
    <property type="protein sequence ID" value="MBG6092789.1"/>
    <property type="molecule type" value="Genomic_DNA"/>
</dbReference>
<dbReference type="AlphaFoldDB" id="A0A931DKC3"/>
<keyword evidence="2" id="KW-0812">Transmembrane</keyword>
<reference evidence="3" key="1">
    <citation type="submission" date="2020-11" db="EMBL/GenBank/DDBJ databases">
        <title>Sequencing the genomes of 1000 actinobacteria strains.</title>
        <authorList>
            <person name="Klenk H.-P."/>
        </authorList>
    </citation>
    <scope>NUCLEOTIDE SEQUENCE</scope>
    <source>
        <strain evidence="3">DSM 43175</strain>
    </source>
</reference>